<comment type="similarity">
    <text evidence="3 7">Belongs to the metallo-beta-lactamase superfamily. Glyoxalase II family.</text>
</comment>
<feature type="binding site" evidence="7">
    <location>
        <position position="137"/>
    </location>
    <ligand>
        <name>Zn(2+)</name>
        <dbReference type="ChEBI" id="CHEBI:29105"/>
        <label>2</label>
    </ligand>
</feature>
<dbReference type="HAMAP" id="MF_01374">
    <property type="entry name" value="Glyoxalase_2"/>
    <property type="match status" value="1"/>
</dbReference>
<keyword evidence="5 7" id="KW-0378">Hydrolase</keyword>
<comment type="cofactor">
    <cofactor evidence="7">
        <name>Zn(2+)</name>
        <dbReference type="ChEBI" id="CHEBI:29105"/>
    </cofactor>
    <text evidence="7">Binds 2 Zn(2+) ions per subunit.</text>
</comment>
<feature type="domain" description="Metallo-beta-lactamase" evidence="8">
    <location>
        <begin position="16"/>
        <end position="175"/>
    </location>
</feature>
<feature type="binding site" evidence="7">
    <location>
        <position position="120"/>
    </location>
    <ligand>
        <name>Zn(2+)</name>
        <dbReference type="ChEBI" id="CHEBI:29105"/>
        <label>1</label>
    </ligand>
</feature>
<comment type="caution">
    <text evidence="9">The sequence shown here is derived from an EMBL/GenBank/DDBJ whole genome shotgun (WGS) entry which is preliminary data.</text>
</comment>
<evidence type="ECO:0000256" key="2">
    <source>
        <dbReference type="ARBA" id="ARBA00004963"/>
    </source>
</evidence>
<accession>A0ABQ6HFF2</accession>
<comment type="pathway">
    <text evidence="2 7">Secondary metabolite metabolism; methylglyoxal degradation; (R)-lactate from methylglyoxal: step 2/2.</text>
</comment>
<evidence type="ECO:0000256" key="5">
    <source>
        <dbReference type="ARBA" id="ARBA00022801"/>
    </source>
</evidence>
<dbReference type="Pfam" id="PF16123">
    <property type="entry name" value="HAGH_C"/>
    <property type="match status" value="1"/>
</dbReference>
<dbReference type="Gene3D" id="3.60.15.10">
    <property type="entry name" value="Ribonuclease Z/Hydroxyacylglutathione hydrolase-like"/>
    <property type="match status" value="1"/>
</dbReference>
<evidence type="ECO:0000256" key="4">
    <source>
        <dbReference type="ARBA" id="ARBA00022723"/>
    </source>
</evidence>
<gene>
    <name evidence="7 9" type="primary">gloB</name>
    <name evidence="9" type="ORF">tloyanaT_30840</name>
</gene>
<dbReference type="Proteomes" id="UP001157134">
    <property type="component" value="Unassembled WGS sequence"/>
</dbReference>
<keyword evidence="10" id="KW-1185">Reference proteome</keyword>
<evidence type="ECO:0000256" key="6">
    <source>
        <dbReference type="ARBA" id="ARBA00022833"/>
    </source>
</evidence>
<feature type="binding site" evidence="7">
    <location>
        <position position="57"/>
    </location>
    <ligand>
        <name>Zn(2+)</name>
        <dbReference type="ChEBI" id="CHEBI:29105"/>
        <label>1</label>
    </ligand>
</feature>
<dbReference type="Pfam" id="PF00753">
    <property type="entry name" value="Lactamase_B"/>
    <property type="match status" value="1"/>
</dbReference>
<dbReference type="CDD" id="cd07723">
    <property type="entry name" value="hydroxyacylglutathione_hydrolase_MBL-fold"/>
    <property type="match status" value="1"/>
</dbReference>
<evidence type="ECO:0000256" key="7">
    <source>
        <dbReference type="HAMAP-Rule" id="MF_01374"/>
    </source>
</evidence>
<feature type="binding site" evidence="7">
    <location>
        <position position="137"/>
    </location>
    <ligand>
        <name>Zn(2+)</name>
        <dbReference type="ChEBI" id="CHEBI:29105"/>
        <label>1</label>
    </ligand>
</feature>
<feature type="binding site" evidence="7">
    <location>
        <position position="62"/>
    </location>
    <ligand>
        <name>Zn(2+)</name>
        <dbReference type="ChEBI" id="CHEBI:29105"/>
        <label>2</label>
    </ligand>
</feature>
<dbReference type="InterPro" id="IPR035680">
    <property type="entry name" value="Clx_II_MBL"/>
</dbReference>
<dbReference type="PIRSF" id="PIRSF005457">
    <property type="entry name" value="Glx"/>
    <property type="match status" value="1"/>
</dbReference>
<dbReference type="InterPro" id="IPR050110">
    <property type="entry name" value="Glyoxalase_II_hydrolase"/>
</dbReference>
<evidence type="ECO:0000313" key="9">
    <source>
        <dbReference type="EMBL" id="GLX86831.1"/>
    </source>
</evidence>
<name>A0ABQ6HFF2_9GAMM</name>
<protein>
    <recommendedName>
        <fullName evidence="7">Hydroxyacylglutathione hydrolase</fullName>
        <ecNumber evidence="7">3.1.2.6</ecNumber>
    </recommendedName>
    <alternativeName>
        <fullName evidence="7">Glyoxalase II</fullName>
        <shortName evidence="7">Glx II</shortName>
    </alternativeName>
</protein>
<dbReference type="InterPro" id="IPR036866">
    <property type="entry name" value="RibonucZ/Hydroxyglut_hydro"/>
</dbReference>
<dbReference type="EC" id="3.1.2.6" evidence="7"/>
<feature type="binding site" evidence="7">
    <location>
        <position position="175"/>
    </location>
    <ligand>
        <name>Zn(2+)</name>
        <dbReference type="ChEBI" id="CHEBI:29105"/>
        <label>2</label>
    </ligand>
</feature>
<dbReference type="SUPFAM" id="SSF56281">
    <property type="entry name" value="Metallo-hydrolase/oxidoreductase"/>
    <property type="match status" value="1"/>
</dbReference>
<feature type="binding site" evidence="7">
    <location>
        <position position="61"/>
    </location>
    <ligand>
        <name>Zn(2+)</name>
        <dbReference type="ChEBI" id="CHEBI:29105"/>
        <label>2</label>
    </ligand>
</feature>
<dbReference type="EMBL" id="BSSV01000007">
    <property type="protein sequence ID" value="GLX86831.1"/>
    <property type="molecule type" value="Genomic_DNA"/>
</dbReference>
<feature type="binding site" evidence="7">
    <location>
        <position position="59"/>
    </location>
    <ligand>
        <name>Zn(2+)</name>
        <dbReference type="ChEBI" id="CHEBI:29105"/>
        <label>1</label>
    </ligand>
</feature>
<dbReference type="GO" id="GO:0016787">
    <property type="term" value="F:hydrolase activity"/>
    <property type="evidence" value="ECO:0007669"/>
    <property type="project" value="UniProtKB-KW"/>
</dbReference>
<dbReference type="InterPro" id="IPR032282">
    <property type="entry name" value="HAGH_C"/>
</dbReference>
<dbReference type="SMART" id="SM00849">
    <property type="entry name" value="Lactamase_B"/>
    <property type="match status" value="1"/>
</dbReference>
<comment type="function">
    <text evidence="7">Thiolesterase that catalyzes the hydrolysis of S-D-lactoyl-glutathione to form glutathione and D-lactic acid.</text>
</comment>
<comment type="catalytic activity">
    <reaction evidence="1 7">
        <text>an S-(2-hydroxyacyl)glutathione + H2O = a 2-hydroxy carboxylate + glutathione + H(+)</text>
        <dbReference type="Rhea" id="RHEA:21864"/>
        <dbReference type="ChEBI" id="CHEBI:15377"/>
        <dbReference type="ChEBI" id="CHEBI:15378"/>
        <dbReference type="ChEBI" id="CHEBI:57925"/>
        <dbReference type="ChEBI" id="CHEBI:58896"/>
        <dbReference type="ChEBI" id="CHEBI:71261"/>
        <dbReference type="EC" id="3.1.2.6"/>
    </reaction>
</comment>
<proteinExistence type="inferred from homology"/>
<keyword evidence="4 7" id="KW-0479">Metal-binding</keyword>
<dbReference type="PANTHER" id="PTHR43705">
    <property type="entry name" value="HYDROXYACYLGLUTATHIONE HYDROLASE"/>
    <property type="match status" value="1"/>
</dbReference>
<dbReference type="InterPro" id="IPR017782">
    <property type="entry name" value="Hydroxyacylglutathione_Hdrlase"/>
</dbReference>
<evidence type="ECO:0000256" key="3">
    <source>
        <dbReference type="ARBA" id="ARBA00006759"/>
    </source>
</evidence>
<keyword evidence="6 7" id="KW-0862">Zinc</keyword>
<reference evidence="9 10" key="1">
    <citation type="submission" date="2023-03" db="EMBL/GenBank/DDBJ databases">
        <title>Thalassotalea loyana LMG 22536T draft genome sequence.</title>
        <authorList>
            <person name="Sawabe T."/>
        </authorList>
    </citation>
    <scope>NUCLEOTIDE SEQUENCE [LARGE SCALE GENOMIC DNA]</scope>
    <source>
        <strain evidence="9 10">LMG 22536</strain>
    </source>
</reference>
<organism evidence="9 10">
    <name type="scientific">Thalassotalea loyana</name>
    <dbReference type="NCBI Taxonomy" id="280483"/>
    <lineage>
        <taxon>Bacteria</taxon>
        <taxon>Pseudomonadati</taxon>
        <taxon>Pseudomonadota</taxon>
        <taxon>Gammaproteobacteria</taxon>
        <taxon>Alteromonadales</taxon>
        <taxon>Colwelliaceae</taxon>
        <taxon>Thalassotalea</taxon>
    </lineage>
</organism>
<comment type="subunit">
    <text evidence="7">Monomer.</text>
</comment>
<evidence type="ECO:0000259" key="8">
    <source>
        <dbReference type="SMART" id="SM00849"/>
    </source>
</evidence>
<dbReference type="NCBIfam" id="TIGR03413">
    <property type="entry name" value="GSH_gloB"/>
    <property type="match status" value="1"/>
</dbReference>
<evidence type="ECO:0000256" key="1">
    <source>
        <dbReference type="ARBA" id="ARBA00001623"/>
    </source>
</evidence>
<dbReference type="PANTHER" id="PTHR43705:SF1">
    <property type="entry name" value="HYDROXYACYLGLUTATHIONE HYDROLASE GLOB"/>
    <property type="match status" value="1"/>
</dbReference>
<dbReference type="InterPro" id="IPR001279">
    <property type="entry name" value="Metallo-B-lactamas"/>
</dbReference>
<sequence length="263" mass="29343">MSQPNYSIDVIKAFNDNYIWVLKNQQHIAIVDPGDASVCLDYIARHNVILTDILITHHHPDHIGGLTKLIDHNEALGLTTNVYAPAKNNIAGTTTALSGNEIITLDKLNVSFEVIDVPGHTLGHIAYFNHDVLFCGDTLFSGGCGRLFEGSPEQMSDSLAKLTKLSNSTKVYCSHEYTLANLHFALMVEPENVDLLNYFNQVVELREQDQMTIPSTIGLEKKINPFLRCHLPHIHAIASEYVNNPVNNEIEAFAAIRRWKDNA</sequence>
<evidence type="ECO:0000313" key="10">
    <source>
        <dbReference type="Proteomes" id="UP001157134"/>
    </source>
</evidence>
<dbReference type="RefSeq" id="WP_284300241.1">
    <property type="nucleotide sequence ID" value="NZ_BSSV01000007.1"/>
</dbReference>